<feature type="region of interest" description="Disordered" evidence="7">
    <location>
        <begin position="713"/>
        <end position="802"/>
    </location>
</feature>
<dbReference type="GO" id="GO:0005634">
    <property type="term" value="C:nucleus"/>
    <property type="evidence" value="ECO:0007669"/>
    <property type="project" value="TreeGrafter"/>
</dbReference>
<evidence type="ECO:0000256" key="2">
    <source>
        <dbReference type="ARBA" id="ARBA00022679"/>
    </source>
</evidence>
<feature type="domain" description="EF-hand" evidence="9">
    <location>
        <begin position="8"/>
        <end position="43"/>
    </location>
</feature>
<dbReference type="InterPro" id="IPR000719">
    <property type="entry name" value="Prot_kinase_dom"/>
</dbReference>
<evidence type="ECO:0000256" key="7">
    <source>
        <dbReference type="SAM" id="MobiDB-lite"/>
    </source>
</evidence>
<dbReference type="Gene3D" id="1.10.510.10">
    <property type="entry name" value="Transferase(Phosphotransferase) domain 1"/>
    <property type="match status" value="1"/>
</dbReference>
<dbReference type="OrthoDB" id="193931at2759"/>
<feature type="region of interest" description="Disordered" evidence="7">
    <location>
        <begin position="140"/>
        <end position="184"/>
    </location>
</feature>
<dbReference type="PROSITE" id="PS50011">
    <property type="entry name" value="PROTEIN_KINASE_DOM"/>
    <property type="match status" value="1"/>
</dbReference>
<keyword evidence="4" id="KW-0418">Kinase</keyword>
<evidence type="ECO:0000259" key="8">
    <source>
        <dbReference type="PROSITE" id="PS50011"/>
    </source>
</evidence>
<dbReference type="GO" id="GO:0004674">
    <property type="term" value="F:protein serine/threonine kinase activity"/>
    <property type="evidence" value="ECO:0007669"/>
    <property type="project" value="UniProtKB-KW"/>
</dbReference>
<dbReference type="InterPro" id="IPR011992">
    <property type="entry name" value="EF-hand-dom_pair"/>
</dbReference>
<evidence type="ECO:0008006" key="12">
    <source>
        <dbReference type="Google" id="ProtNLM"/>
    </source>
</evidence>
<organism evidence="10 11">
    <name type="scientific">Kipferlia bialata</name>
    <dbReference type="NCBI Taxonomy" id="797122"/>
    <lineage>
        <taxon>Eukaryota</taxon>
        <taxon>Metamonada</taxon>
        <taxon>Carpediemonas-like organisms</taxon>
        <taxon>Kipferlia</taxon>
    </lineage>
</organism>
<dbReference type="Gene3D" id="1.10.238.10">
    <property type="entry name" value="EF-hand"/>
    <property type="match status" value="1"/>
</dbReference>
<dbReference type="InterPro" id="IPR020635">
    <property type="entry name" value="Tyr_kinase_cat_dom"/>
</dbReference>
<gene>
    <name evidence="10" type="ORF">KIPB_006794</name>
</gene>
<name>A0A9K3CZR5_9EUKA</name>
<accession>A0A9K3CZR5</accession>
<proteinExistence type="predicted"/>
<feature type="compositionally biased region" description="Low complexity" evidence="7">
    <location>
        <begin position="928"/>
        <end position="940"/>
    </location>
</feature>
<dbReference type="InterPro" id="IPR011009">
    <property type="entry name" value="Kinase-like_dom_sf"/>
</dbReference>
<reference evidence="10 11" key="1">
    <citation type="journal article" date="2018" name="PLoS ONE">
        <title>The draft genome of Kipferlia bialata reveals reductive genome evolution in fornicate parasites.</title>
        <authorList>
            <person name="Tanifuji G."/>
            <person name="Takabayashi S."/>
            <person name="Kume K."/>
            <person name="Takagi M."/>
            <person name="Nakayama T."/>
            <person name="Kamikawa R."/>
            <person name="Inagaki Y."/>
            <person name="Hashimoto T."/>
        </authorList>
    </citation>
    <scope>NUCLEOTIDE SEQUENCE [LARGE SCALE GENOMIC DNA]</scope>
    <source>
        <strain evidence="10">NY0173</strain>
    </source>
</reference>
<keyword evidence="2" id="KW-0808">Transferase</keyword>
<evidence type="ECO:0000256" key="1">
    <source>
        <dbReference type="ARBA" id="ARBA00022527"/>
    </source>
</evidence>
<dbReference type="GO" id="GO:0004713">
    <property type="term" value="F:protein tyrosine kinase activity"/>
    <property type="evidence" value="ECO:0007669"/>
    <property type="project" value="InterPro"/>
</dbReference>
<dbReference type="PANTHER" id="PTHR24345:SF91">
    <property type="entry name" value="SERINE_THREONINE-PROTEIN KINASE PLK4"/>
    <property type="match status" value="1"/>
</dbReference>
<dbReference type="GO" id="GO:0005524">
    <property type="term" value="F:ATP binding"/>
    <property type="evidence" value="ECO:0007669"/>
    <property type="project" value="UniProtKB-KW"/>
</dbReference>
<feature type="region of interest" description="Disordered" evidence="7">
    <location>
        <begin position="876"/>
        <end position="940"/>
    </location>
</feature>
<feature type="domain" description="Protein kinase" evidence="8">
    <location>
        <begin position="366"/>
        <end position="626"/>
    </location>
</feature>
<dbReference type="SMART" id="SM00219">
    <property type="entry name" value="TyrKc"/>
    <property type="match status" value="1"/>
</dbReference>
<dbReference type="Pfam" id="PF00069">
    <property type="entry name" value="Pkinase"/>
    <property type="match status" value="1"/>
</dbReference>
<evidence type="ECO:0000256" key="4">
    <source>
        <dbReference type="ARBA" id="ARBA00022777"/>
    </source>
</evidence>
<keyword evidence="5" id="KW-0106">Calcium</keyword>
<dbReference type="Proteomes" id="UP000265618">
    <property type="component" value="Unassembled WGS sequence"/>
</dbReference>
<dbReference type="GO" id="GO:0005509">
    <property type="term" value="F:calcium ion binding"/>
    <property type="evidence" value="ECO:0007669"/>
    <property type="project" value="InterPro"/>
</dbReference>
<dbReference type="PROSITE" id="PS00018">
    <property type="entry name" value="EF_HAND_1"/>
    <property type="match status" value="2"/>
</dbReference>
<dbReference type="EMBL" id="BDIP01001799">
    <property type="protein sequence ID" value="GIQ85163.1"/>
    <property type="molecule type" value="Genomic_DNA"/>
</dbReference>
<feature type="compositionally biased region" description="Low complexity" evidence="7">
    <location>
        <begin position="140"/>
        <end position="153"/>
    </location>
</feature>
<dbReference type="InterPro" id="IPR002048">
    <property type="entry name" value="EF_hand_dom"/>
</dbReference>
<evidence type="ECO:0000256" key="3">
    <source>
        <dbReference type="ARBA" id="ARBA00022741"/>
    </source>
</evidence>
<sequence>MGGCCGRVAQRRYMDLFDQIDKDKSGFISLREMNESSYFSQYEVACCRSLFLFYRFDGSTGQEKNGKLSRDEFERMCDYLVRFQKVMERQRRVEMLRAKHSSCISLRMLLPASCLRLSGEGQAPSAPPFAAAVDAARGRGAPASPASAASPYSSCPPTPSHSYKDRTGFGSESGAGSAKPADRYAPSLYPVPLSTFTSMLYQEGEGHGEGEAEAQQDASAEGINVQHRRRAFGEWLFRVADLDGQEQVTQNELALMLDALSQQGVNTHSLYFESEYTHLDEEGTGQGGRGRERERGQKGWGSSPEGGIGLDRTSVSTLQGVMSHYDLSCTDTLNREEFMNMTNDVLTEYTHYERWVGSHAKQVGRYKLYRTLGVGSDAIVKYGLYQDEADEYQSVAVKIVPQTPETRRRVDRELCASQVLKHPNILRLVESFTQQSSIFLVTPLCGGGTLYEVALSMQVTEEIARFFFYQVLKACDHMHRRGIAHRDIRLENVVIDMGGDALLTDFGHSVSFDPSCQDPDNDSSMCTDNMVGSLYSLSPEMLTRQHYSAVAKDLWSLGVLLYSLVAHRRPFQRDTQADVFAAICAADYPPLPEGVSPELRDLIGLLLSPDPSARPRCADIRHHPWLYRQRQHKPAISEGLVEVTTCLDQLSFFDSLVALMHQEKLTVMVLRPEAEVAAASEGRQPLPRLLCRHDVYRGLDFTVTMKLVSQDSGYQAPMLGSPTAGTRRRATPPLPPPHPLRDSHAASPSSPSDTHDTHETPGDAGGTFPLDTDSEAGAGHVGSDVPRAQPEGSPFRCAGYTSPPPKKRVEVHFYMRKGATWTFKKVFGRIRHRLLSEMDVSSAHPLPNHPYPVPAVPVGAVSPCGSHGSAWDLTALDTASGHPSTGQDPSHPGGDTGGEASVGTDPGIDGRREGGREGAGEGEGAGAEGAVPASSHVSASAAVSIQGGVNPDLLSDLLQECQTSDRR</sequence>
<keyword evidence="3" id="KW-0547">Nucleotide-binding</keyword>
<protein>
    <recommendedName>
        <fullName evidence="12">Protein kinase</fullName>
    </recommendedName>
</protein>
<evidence type="ECO:0000313" key="11">
    <source>
        <dbReference type="Proteomes" id="UP000265618"/>
    </source>
</evidence>
<keyword evidence="1" id="KW-0723">Serine/threonine-protein kinase</keyword>
<dbReference type="PANTHER" id="PTHR24345">
    <property type="entry name" value="SERINE/THREONINE-PROTEIN KINASE PLK"/>
    <property type="match status" value="1"/>
</dbReference>
<dbReference type="AlphaFoldDB" id="A0A9K3CZR5"/>
<dbReference type="InterPro" id="IPR018247">
    <property type="entry name" value="EF_Hand_1_Ca_BS"/>
</dbReference>
<feature type="region of interest" description="Disordered" evidence="7">
    <location>
        <begin position="276"/>
        <end position="312"/>
    </location>
</feature>
<keyword evidence="6" id="KW-0067">ATP-binding</keyword>
<feature type="compositionally biased region" description="Basic and acidic residues" evidence="7">
    <location>
        <begin position="908"/>
        <end position="919"/>
    </location>
</feature>
<evidence type="ECO:0000256" key="6">
    <source>
        <dbReference type="ARBA" id="ARBA00022840"/>
    </source>
</evidence>
<dbReference type="SUPFAM" id="SSF56112">
    <property type="entry name" value="Protein kinase-like (PK-like)"/>
    <property type="match status" value="1"/>
</dbReference>
<keyword evidence="11" id="KW-1185">Reference proteome</keyword>
<dbReference type="SUPFAM" id="SSF47473">
    <property type="entry name" value="EF-hand"/>
    <property type="match status" value="1"/>
</dbReference>
<dbReference type="PROSITE" id="PS50222">
    <property type="entry name" value="EF_HAND_2"/>
    <property type="match status" value="1"/>
</dbReference>
<evidence type="ECO:0000313" key="10">
    <source>
        <dbReference type="EMBL" id="GIQ85163.1"/>
    </source>
</evidence>
<comment type="caution">
    <text evidence="10">The sequence shown here is derived from an EMBL/GenBank/DDBJ whole genome shotgun (WGS) entry which is preliminary data.</text>
</comment>
<evidence type="ECO:0000256" key="5">
    <source>
        <dbReference type="ARBA" id="ARBA00022837"/>
    </source>
</evidence>
<evidence type="ECO:0000259" key="9">
    <source>
        <dbReference type="PROSITE" id="PS50222"/>
    </source>
</evidence>